<protein>
    <recommendedName>
        <fullName evidence="4">SMODS and SLOG-associating 2TM effector domain-containing protein</fullName>
    </recommendedName>
</protein>
<keyword evidence="1" id="KW-0472">Membrane</keyword>
<sequence length="159" mass="18332">MRNFQEFQKSYKLERSRHTKEKFYTLSGVFNRIFNSEVYWEKFLERESANARHDVAWLSELVSKKIVKIAELKAHQLALKNTNSTLTERSSFILIVVSAVSVLGLSSLNIVFGEFLRNPPAYFIAIIAIIISLILVERIRIQAKIAENEVLSNIIDKCI</sequence>
<gene>
    <name evidence="2" type="ORF">SAMN05216600_11447</name>
</gene>
<comment type="caution">
    <text evidence="2">The sequence shown here is derived from an EMBL/GenBank/DDBJ whole genome shotgun (WGS) entry which is preliminary data.</text>
</comment>
<keyword evidence="1" id="KW-0812">Transmembrane</keyword>
<dbReference type="RefSeq" id="WP_090391035.1">
    <property type="nucleotide sequence ID" value="NZ_FOFP01000014.1"/>
</dbReference>
<evidence type="ECO:0008006" key="4">
    <source>
        <dbReference type="Google" id="ProtNLM"/>
    </source>
</evidence>
<proteinExistence type="predicted"/>
<dbReference type="EMBL" id="FOFP01000014">
    <property type="protein sequence ID" value="SER05545.1"/>
    <property type="molecule type" value="Genomic_DNA"/>
</dbReference>
<name>A0ABY1BKJ9_9PSED</name>
<organism evidence="2 3">
    <name type="scientific">Pseudomonas cuatrocienegasensis</name>
    <dbReference type="NCBI Taxonomy" id="543360"/>
    <lineage>
        <taxon>Bacteria</taxon>
        <taxon>Pseudomonadati</taxon>
        <taxon>Pseudomonadota</taxon>
        <taxon>Gammaproteobacteria</taxon>
        <taxon>Pseudomonadales</taxon>
        <taxon>Pseudomonadaceae</taxon>
        <taxon>Pseudomonas</taxon>
    </lineage>
</organism>
<keyword evidence="1" id="KW-1133">Transmembrane helix</keyword>
<accession>A0ABY1BKJ9</accession>
<keyword evidence="3" id="KW-1185">Reference proteome</keyword>
<evidence type="ECO:0000313" key="2">
    <source>
        <dbReference type="EMBL" id="SER05545.1"/>
    </source>
</evidence>
<evidence type="ECO:0000256" key="1">
    <source>
        <dbReference type="SAM" id="Phobius"/>
    </source>
</evidence>
<feature type="transmembrane region" description="Helical" evidence="1">
    <location>
        <begin position="92"/>
        <end position="113"/>
    </location>
</feature>
<feature type="transmembrane region" description="Helical" evidence="1">
    <location>
        <begin position="119"/>
        <end position="136"/>
    </location>
</feature>
<reference evidence="2 3" key="1">
    <citation type="submission" date="2016-10" db="EMBL/GenBank/DDBJ databases">
        <authorList>
            <person name="Varghese N."/>
            <person name="Submissions S."/>
        </authorList>
    </citation>
    <scope>NUCLEOTIDE SEQUENCE [LARGE SCALE GENOMIC DNA]</scope>
    <source>
        <strain evidence="2 3">CIP 109853</strain>
    </source>
</reference>
<evidence type="ECO:0000313" key="3">
    <source>
        <dbReference type="Proteomes" id="UP000198512"/>
    </source>
</evidence>
<dbReference type="Proteomes" id="UP000198512">
    <property type="component" value="Unassembled WGS sequence"/>
</dbReference>